<dbReference type="EMBL" id="CP046171">
    <property type="protein sequence ID" value="QIS06607.1"/>
    <property type="molecule type" value="Genomic_DNA"/>
</dbReference>
<feature type="domain" description="RAMA" evidence="1">
    <location>
        <begin position="50"/>
        <end position="139"/>
    </location>
</feature>
<dbReference type="InterPro" id="IPR040843">
    <property type="entry name" value="RAMA"/>
</dbReference>
<dbReference type="Proteomes" id="UP000501705">
    <property type="component" value="Chromosome"/>
</dbReference>
<evidence type="ECO:0000313" key="3">
    <source>
        <dbReference type="Proteomes" id="UP000501705"/>
    </source>
</evidence>
<dbReference type="RefSeq" id="WP_167465624.1">
    <property type="nucleotide sequence ID" value="NZ_CP046171.1"/>
</dbReference>
<gene>
    <name evidence="2" type="ORF">F5X71_33730</name>
</gene>
<name>A0A6G9Y0L4_NOCBR</name>
<organism evidence="2 3">
    <name type="scientific">Nocardia brasiliensis</name>
    <dbReference type="NCBI Taxonomy" id="37326"/>
    <lineage>
        <taxon>Bacteria</taxon>
        <taxon>Bacillati</taxon>
        <taxon>Actinomycetota</taxon>
        <taxon>Actinomycetes</taxon>
        <taxon>Mycobacteriales</taxon>
        <taxon>Nocardiaceae</taxon>
        <taxon>Nocardia</taxon>
    </lineage>
</organism>
<reference evidence="2 3" key="1">
    <citation type="journal article" date="2019" name="ACS Chem. Biol.">
        <title>Identification and Mobilization of a Cryptic Antibiotic Biosynthesis Gene Locus from a Human-Pathogenic Nocardia Isolate.</title>
        <authorList>
            <person name="Herisse M."/>
            <person name="Ishida K."/>
            <person name="Porter J.L."/>
            <person name="Howden B."/>
            <person name="Hertweck C."/>
            <person name="Stinear T.P."/>
            <person name="Pidot S.J."/>
        </authorList>
    </citation>
    <scope>NUCLEOTIDE SEQUENCE [LARGE SCALE GENOMIC DNA]</scope>
    <source>
        <strain evidence="2 3">AUSMDU00024985</strain>
    </source>
</reference>
<dbReference type="Pfam" id="PF18755">
    <property type="entry name" value="RAMA"/>
    <property type="match status" value="1"/>
</dbReference>
<evidence type="ECO:0000259" key="1">
    <source>
        <dbReference type="Pfam" id="PF18755"/>
    </source>
</evidence>
<accession>A0A6G9Y0L4</accession>
<sequence>MENVIAVDDAVYAALVAARVGFESPNDVLRRLLLPEAASAATFKDVKDEVAGRAARSGQLATLLDRGLIEIGDTLRHTRVRKGQVFSAEVLEGGLIRTEKGVYSSPSPALKALVGSEINGWHHWIHTSSEKTLAQLRDSL</sequence>
<protein>
    <recommendedName>
        <fullName evidence="1">RAMA domain-containing protein</fullName>
    </recommendedName>
</protein>
<dbReference type="AlphaFoldDB" id="A0A6G9Y0L4"/>
<evidence type="ECO:0000313" key="2">
    <source>
        <dbReference type="EMBL" id="QIS06607.1"/>
    </source>
</evidence>
<proteinExistence type="predicted"/>